<dbReference type="AlphaFoldDB" id="A0AAP0JZT5"/>
<dbReference type="EMBL" id="JBBNAF010000005">
    <property type="protein sequence ID" value="KAK9142548.1"/>
    <property type="molecule type" value="Genomic_DNA"/>
</dbReference>
<evidence type="ECO:0000313" key="2">
    <source>
        <dbReference type="Proteomes" id="UP001420932"/>
    </source>
</evidence>
<sequence>MLLSLSTQLTPVFPFSTDQTSWEPSLPSMTHLHMFGAKVTKSRSTRLVGLK</sequence>
<proteinExistence type="predicted"/>
<keyword evidence="2" id="KW-1185">Reference proteome</keyword>
<protein>
    <submittedName>
        <fullName evidence="1">Uncharacterized protein</fullName>
    </submittedName>
</protein>
<name>A0AAP0JZT5_9MAGN</name>
<comment type="caution">
    <text evidence="1">The sequence shown here is derived from an EMBL/GenBank/DDBJ whole genome shotgun (WGS) entry which is preliminary data.</text>
</comment>
<organism evidence="1 2">
    <name type="scientific">Stephania yunnanensis</name>
    <dbReference type="NCBI Taxonomy" id="152371"/>
    <lineage>
        <taxon>Eukaryota</taxon>
        <taxon>Viridiplantae</taxon>
        <taxon>Streptophyta</taxon>
        <taxon>Embryophyta</taxon>
        <taxon>Tracheophyta</taxon>
        <taxon>Spermatophyta</taxon>
        <taxon>Magnoliopsida</taxon>
        <taxon>Ranunculales</taxon>
        <taxon>Menispermaceae</taxon>
        <taxon>Menispermoideae</taxon>
        <taxon>Cissampelideae</taxon>
        <taxon>Stephania</taxon>
    </lineage>
</organism>
<dbReference type="Proteomes" id="UP001420932">
    <property type="component" value="Unassembled WGS sequence"/>
</dbReference>
<gene>
    <name evidence="1" type="ORF">Syun_011948</name>
</gene>
<evidence type="ECO:0000313" key="1">
    <source>
        <dbReference type="EMBL" id="KAK9142548.1"/>
    </source>
</evidence>
<reference evidence="1 2" key="1">
    <citation type="submission" date="2024-01" db="EMBL/GenBank/DDBJ databases">
        <title>Genome assemblies of Stephania.</title>
        <authorList>
            <person name="Yang L."/>
        </authorList>
    </citation>
    <scope>NUCLEOTIDE SEQUENCE [LARGE SCALE GENOMIC DNA]</scope>
    <source>
        <strain evidence="1">YNDBR</strain>
        <tissue evidence="1">Leaf</tissue>
    </source>
</reference>
<accession>A0AAP0JZT5</accession>